<comment type="caution">
    <text evidence="3">The sequence shown here is derived from an EMBL/GenBank/DDBJ whole genome shotgun (WGS) entry which is preliminary data.</text>
</comment>
<dbReference type="EMBL" id="JAWHQM010000059">
    <property type="protein sequence ID" value="KAK5635881.1"/>
    <property type="molecule type" value="Genomic_DNA"/>
</dbReference>
<keyword evidence="4" id="KW-1185">Reference proteome</keyword>
<organism evidence="3 4">
    <name type="scientific">Xylaria bambusicola</name>
    <dbReference type="NCBI Taxonomy" id="326684"/>
    <lineage>
        <taxon>Eukaryota</taxon>
        <taxon>Fungi</taxon>
        <taxon>Dikarya</taxon>
        <taxon>Ascomycota</taxon>
        <taxon>Pezizomycotina</taxon>
        <taxon>Sordariomycetes</taxon>
        <taxon>Xylariomycetidae</taxon>
        <taxon>Xylariales</taxon>
        <taxon>Xylariaceae</taxon>
        <taxon>Xylaria</taxon>
    </lineage>
</organism>
<keyword evidence="2" id="KW-0812">Transmembrane</keyword>
<protein>
    <submittedName>
        <fullName evidence="3">Uncharacterized protein</fullName>
    </submittedName>
</protein>
<sequence length="132" mass="14770">MGFPRFFSPSKSQRIPSHDGGRQPVGASHFAEYQSPPYHDRQSSLKLSWNVDEQPSTKYKSETASLNASFSASSSDGSNRVSKMWNSIWLQTKLLASFVVLFVLLFVVTIVLYGVSEKYHGLSAEDVTRQYG</sequence>
<evidence type="ECO:0000256" key="1">
    <source>
        <dbReference type="SAM" id="MobiDB-lite"/>
    </source>
</evidence>
<feature type="region of interest" description="Disordered" evidence="1">
    <location>
        <begin position="1"/>
        <end position="45"/>
    </location>
</feature>
<accession>A0AAN7V0U5</accession>
<evidence type="ECO:0000313" key="3">
    <source>
        <dbReference type="EMBL" id="KAK5635881.1"/>
    </source>
</evidence>
<reference evidence="3 4" key="1">
    <citation type="submission" date="2023-10" db="EMBL/GenBank/DDBJ databases">
        <title>Draft genome sequence of Xylaria bambusicola isolate GMP-LS, the root and basal stem rot pathogen of sugarcane in Indonesia.</title>
        <authorList>
            <person name="Selvaraj P."/>
            <person name="Muralishankar V."/>
            <person name="Muruganantham S."/>
            <person name="Sp S."/>
            <person name="Haryani S."/>
            <person name="Lau K.J.X."/>
            <person name="Naqvi N.I."/>
        </authorList>
    </citation>
    <scope>NUCLEOTIDE SEQUENCE [LARGE SCALE GENOMIC DNA]</scope>
    <source>
        <strain evidence="3">GMP-LS</strain>
    </source>
</reference>
<dbReference type="AlphaFoldDB" id="A0AAN7V0U5"/>
<gene>
    <name evidence="3" type="ORF">RRF57_011593</name>
</gene>
<keyword evidence="2" id="KW-0472">Membrane</keyword>
<keyword evidence="2" id="KW-1133">Transmembrane helix</keyword>
<feature type="transmembrane region" description="Helical" evidence="2">
    <location>
        <begin position="94"/>
        <end position="115"/>
    </location>
</feature>
<dbReference type="Proteomes" id="UP001305414">
    <property type="component" value="Unassembled WGS sequence"/>
</dbReference>
<feature type="region of interest" description="Disordered" evidence="1">
    <location>
        <begin position="59"/>
        <end position="80"/>
    </location>
</feature>
<evidence type="ECO:0000313" key="4">
    <source>
        <dbReference type="Proteomes" id="UP001305414"/>
    </source>
</evidence>
<proteinExistence type="predicted"/>
<feature type="compositionally biased region" description="Low complexity" evidence="1">
    <location>
        <begin position="64"/>
        <end position="78"/>
    </location>
</feature>
<evidence type="ECO:0000256" key="2">
    <source>
        <dbReference type="SAM" id="Phobius"/>
    </source>
</evidence>
<name>A0AAN7V0U5_9PEZI</name>